<proteinExistence type="inferred from homology"/>
<keyword evidence="4" id="KW-0103">Bromodomain</keyword>
<reference evidence="8" key="1">
    <citation type="submission" date="2025-08" db="UniProtKB">
        <authorList>
            <consortium name="RefSeq"/>
        </authorList>
    </citation>
    <scope>IDENTIFICATION</scope>
    <source>
        <tissue evidence="8">Whole organism</tissue>
    </source>
</reference>
<dbReference type="GO" id="GO:0006334">
    <property type="term" value="P:nucleosome assembly"/>
    <property type="evidence" value="ECO:0007669"/>
    <property type="project" value="TreeGrafter"/>
</dbReference>
<feature type="compositionally biased region" description="Basic and acidic residues" evidence="5">
    <location>
        <begin position="620"/>
        <end position="629"/>
    </location>
</feature>
<keyword evidence="3" id="KW-0067">ATP-binding</keyword>
<feature type="compositionally biased region" description="Basic and acidic residues" evidence="5">
    <location>
        <begin position="636"/>
        <end position="645"/>
    </location>
</feature>
<dbReference type="AlphaFoldDB" id="A0A6J1SPX0"/>
<evidence type="ECO:0000313" key="7">
    <source>
        <dbReference type="Proteomes" id="UP000504606"/>
    </source>
</evidence>
<evidence type="ECO:0000256" key="4">
    <source>
        <dbReference type="ARBA" id="ARBA00023117"/>
    </source>
</evidence>
<evidence type="ECO:0000313" key="8">
    <source>
        <dbReference type="RefSeq" id="XP_026282962.2"/>
    </source>
</evidence>
<dbReference type="SUPFAM" id="SSF52540">
    <property type="entry name" value="P-loop containing nucleoside triphosphate hydrolases"/>
    <property type="match status" value="2"/>
</dbReference>
<feature type="compositionally biased region" description="Basic residues" evidence="5">
    <location>
        <begin position="609"/>
        <end position="619"/>
    </location>
</feature>
<comment type="similarity">
    <text evidence="1">Belongs to the AAA ATPase family.</text>
</comment>
<feature type="compositionally biased region" description="Acidic residues" evidence="5">
    <location>
        <begin position="515"/>
        <end position="541"/>
    </location>
</feature>
<dbReference type="GO" id="GO:0042393">
    <property type="term" value="F:histone binding"/>
    <property type="evidence" value="ECO:0007669"/>
    <property type="project" value="TreeGrafter"/>
</dbReference>
<dbReference type="PROSITE" id="PS00674">
    <property type="entry name" value="AAA"/>
    <property type="match status" value="1"/>
</dbReference>
<dbReference type="FunFam" id="3.40.50.300:FF:000061">
    <property type="entry name" value="ATPase family, AAA domain-containing 2"/>
    <property type="match status" value="1"/>
</dbReference>
<dbReference type="InterPro" id="IPR003960">
    <property type="entry name" value="ATPase_AAA_CS"/>
</dbReference>
<dbReference type="GO" id="GO:0005634">
    <property type="term" value="C:nucleus"/>
    <property type="evidence" value="ECO:0007669"/>
    <property type="project" value="TreeGrafter"/>
</dbReference>
<dbReference type="GeneID" id="113209577"/>
<dbReference type="GO" id="GO:0003682">
    <property type="term" value="F:chromatin binding"/>
    <property type="evidence" value="ECO:0007669"/>
    <property type="project" value="TreeGrafter"/>
</dbReference>
<evidence type="ECO:0000256" key="3">
    <source>
        <dbReference type="ARBA" id="ARBA00022840"/>
    </source>
</evidence>
<feature type="compositionally biased region" description="Low complexity" evidence="5">
    <location>
        <begin position="489"/>
        <end position="499"/>
    </location>
</feature>
<evidence type="ECO:0000256" key="5">
    <source>
        <dbReference type="SAM" id="MobiDB-lite"/>
    </source>
</evidence>
<dbReference type="PANTHER" id="PTHR23069">
    <property type="entry name" value="AAA DOMAIN-CONTAINING"/>
    <property type="match status" value="1"/>
</dbReference>
<dbReference type="GO" id="GO:0016887">
    <property type="term" value="F:ATP hydrolysis activity"/>
    <property type="evidence" value="ECO:0007669"/>
    <property type="project" value="InterPro"/>
</dbReference>
<dbReference type="InterPro" id="IPR041569">
    <property type="entry name" value="AAA_lid_3"/>
</dbReference>
<dbReference type="GO" id="GO:0045815">
    <property type="term" value="P:transcription initiation-coupled chromatin remodeling"/>
    <property type="evidence" value="ECO:0007669"/>
    <property type="project" value="TreeGrafter"/>
</dbReference>
<dbReference type="RefSeq" id="XP_026282962.2">
    <property type="nucleotide sequence ID" value="XM_026427177.2"/>
</dbReference>
<keyword evidence="2" id="KW-0547">Nucleotide-binding</keyword>
<accession>A0A6J1SPX0</accession>
<dbReference type="Gene3D" id="3.40.50.300">
    <property type="entry name" value="P-loop containing nucleotide triphosphate hydrolases"/>
    <property type="match status" value="1"/>
</dbReference>
<dbReference type="Pfam" id="PF17862">
    <property type="entry name" value="AAA_lid_3"/>
    <property type="match status" value="1"/>
</dbReference>
<gene>
    <name evidence="8" type="primary">LOC113209577</name>
</gene>
<dbReference type="Proteomes" id="UP000504606">
    <property type="component" value="Unplaced"/>
</dbReference>
<dbReference type="Gene3D" id="1.10.8.60">
    <property type="match status" value="1"/>
</dbReference>
<dbReference type="PANTHER" id="PTHR23069:SF0">
    <property type="entry name" value="TAT-BINDING HOMOLOG 7"/>
    <property type="match status" value="1"/>
</dbReference>
<dbReference type="InterPro" id="IPR003593">
    <property type="entry name" value="AAA+_ATPase"/>
</dbReference>
<feature type="domain" description="AAA+ ATPase" evidence="6">
    <location>
        <begin position="13"/>
        <end position="154"/>
    </location>
</feature>
<keyword evidence="7" id="KW-1185">Reference proteome</keyword>
<dbReference type="GO" id="GO:0005524">
    <property type="term" value="F:ATP binding"/>
    <property type="evidence" value="ECO:0007669"/>
    <property type="project" value="UniProtKB-KW"/>
</dbReference>
<name>A0A6J1SPX0_FRAOC</name>
<dbReference type="Pfam" id="PF00004">
    <property type="entry name" value="AAA"/>
    <property type="match status" value="1"/>
</dbReference>
<evidence type="ECO:0000256" key="2">
    <source>
        <dbReference type="ARBA" id="ARBA00022741"/>
    </source>
</evidence>
<feature type="compositionally biased region" description="Low complexity" evidence="5">
    <location>
        <begin position="459"/>
        <end position="476"/>
    </location>
</feature>
<dbReference type="InterPro" id="IPR045199">
    <property type="entry name" value="ATAD2-like"/>
</dbReference>
<dbReference type="OrthoDB" id="5421at2759"/>
<feature type="region of interest" description="Disordered" evidence="5">
    <location>
        <begin position="450"/>
        <end position="662"/>
    </location>
</feature>
<organism evidence="7 8">
    <name type="scientific">Frankliniella occidentalis</name>
    <name type="common">Western flower thrips</name>
    <name type="synonym">Euthrips occidentalis</name>
    <dbReference type="NCBI Taxonomy" id="133901"/>
    <lineage>
        <taxon>Eukaryota</taxon>
        <taxon>Metazoa</taxon>
        <taxon>Ecdysozoa</taxon>
        <taxon>Arthropoda</taxon>
        <taxon>Hexapoda</taxon>
        <taxon>Insecta</taxon>
        <taxon>Pterygota</taxon>
        <taxon>Neoptera</taxon>
        <taxon>Paraneoptera</taxon>
        <taxon>Thysanoptera</taxon>
        <taxon>Terebrantia</taxon>
        <taxon>Thripoidea</taxon>
        <taxon>Thripidae</taxon>
        <taxon>Frankliniella</taxon>
    </lineage>
</organism>
<dbReference type="InterPro" id="IPR003959">
    <property type="entry name" value="ATPase_AAA_core"/>
</dbReference>
<sequence>MYKELYARFHMKPPRGVLFYGPPGTGKTLVAGALASECSQGERRVSFFSRKGADCYSKYVGESEQRLRALFEEARIMQPSIIFFDEMDGLAPTRSSRHDIVHASVVSTLLALMDGLDSAHDVIVIGATNRIDAIDPALRRPGRFDKELFFPLPSHQARVDILRVHLRHWRRRPPDSLVQQLAANTVGYCGSDLQALCTEAVLCGLRRAYPDIYSCNNKVKINLSTLMIEERDFQAARGRLVAASQRVLCSPVQRLPPQVRPLLQGQLDRAQEQLRQAHPRAFLFPQLASRLGEVEAGRCPALLMAGEALHGHTPYLAPALLHHLEHLPVTVIDIASLFEHSARATEEACIHRMRQARQHLPGVLYLPDLTSWWDLVDEATRAVFLTLAGRLDGSTPLLLLATAHTQYRDLPSGLRQLWGESRGEVFVTAPPTAEEREAYFKPLLLGRALAPPPPPAPASAPASSTGGSGSSSSGPPRRQRTSPDRDGGLSDNSSSSVRLSESDSDHHPQGVALDQDADDEMDPNEDDTDDGVADVREDDDGDPLRECVSRLLSNMAGGVHGGGGPYFLRSRSRRAGSGGRSRSRSRGRTSRPTSVRTARSRGLRAASRGSHRSRSRSRRGRSENSRDRPSPCQANDSRRPEEENAGKQTSGEARPEDEEEVVDGVELEVHVDRAGLGNLLRRVVRVMADRPVRALEMLHASLAGVVAKYAMLTDRRDLVQALDSVVDAYQQQNQTRSPSTPSTP</sequence>
<dbReference type="GO" id="GO:0006337">
    <property type="term" value="P:nucleosome disassembly"/>
    <property type="evidence" value="ECO:0007669"/>
    <property type="project" value="TreeGrafter"/>
</dbReference>
<dbReference type="InterPro" id="IPR027417">
    <property type="entry name" value="P-loop_NTPase"/>
</dbReference>
<evidence type="ECO:0000256" key="1">
    <source>
        <dbReference type="ARBA" id="ARBA00006914"/>
    </source>
</evidence>
<evidence type="ECO:0000259" key="6">
    <source>
        <dbReference type="SMART" id="SM00382"/>
    </source>
</evidence>
<dbReference type="SMART" id="SM00382">
    <property type="entry name" value="AAA"/>
    <property type="match status" value="1"/>
</dbReference>
<dbReference type="KEGG" id="foc:113209577"/>
<protein>
    <submittedName>
        <fullName evidence="8">ATPase family AAA domain-containing protein 2-like</fullName>
    </submittedName>
</protein>